<accession>A0A380KFA6</accession>
<keyword evidence="3" id="KW-0326">Glycosidase</keyword>
<dbReference type="CDD" id="cd00118">
    <property type="entry name" value="LysM"/>
    <property type="match status" value="1"/>
</dbReference>
<feature type="domain" description="LysM" evidence="2">
    <location>
        <begin position="28"/>
        <end position="72"/>
    </location>
</feature>
<dbReference type="GO" id="GO:0016798">
    <property type="term" value="F:hydrolase activity, acting on glycosyl bonds"/>
    <property type="evidence" value="ECO:0007669"/>
    <property type="project" value="UniProtKB-KW"/>
</dbReference>
<evidence type="ECO:0000256" key="1">
    <source>
        <dbReference type="SAM" id="SignalP"/>
    </source>
</evidence>
<dbReference type="InterPro" id="IPR008258">
    <property type="entry name" value="Transglycosylase_SLT_dom_1"/>
</dbReference>
<feature type="signal peptide" evidence="1">
    <location>
        <begin position="1"/>
        <end position="24"/>
    </location>
</feature>
<dbReference type="InterPro" id="IPR023346">
    <property type="entry name" value="Lysozyme-like_dom_sf"/>
</dbReference>
<dbReference type="EC" id="3.2.-.-" evidence="3"/>
<dbReference type="Proteomes" id="UP000254924">
    <property type="component" value="Unassembled WGS sequence"/>
</dbReference>
<evidence type="ECO:0000259" key="2">
    <source>
        <dbReference type="PROSITE" id="PS51782"/>
    </source>
</evidence>
<sequence length="189" mass="18963">MTNKMKLQLLTVAGVLGLATAGVAASADSYTVQSGDTLSAIAANHNTTVDKLVSLNNIANSHLIYAGQVLELDEASAAATTATATEATAATTADTSSYQSSVVLSNGNTAGSVGAYAAAQVAAATGTSASTWEYIIAKESNGNVNAYNPSGASGLFQTMPIWGDTSTVDAQIQAAIRAYQSSGFGAWGL</sequence>
<dbReference type="Pfam" id="PF01464">
    <property type="entry name" value="SLT"/>
    <property type="match status" value="1"/>
</dbReference>
<dbReference type="SUPFAM" id="SSF54106">
    <property type="entry name" value="LysM domain"/>
    <property type="match status" value="1"/>
</dbReference>
<evidence type="ECO:0000313" key="4">
    <source>
        <dbReference type="Proteomes" id="UP000254924"/>
    </source>
</evidence>
<gene>
    <name evidence="3" type="primary">isaA_1</name>
    <name evidence="3" type="ORF">NCTC12224_02147</name>
</gene>
<dbReference type="PROSITE" id="PS51782">
    <property type="entry name" value="LYSM"/>
    <property type="match status" value="1"/>
</dbReference>
<dbReference type="AlphaFoldDB" id="A0A380KFA6"/>
<dbReference type="GO" id="GO:0008932">
    <property type="term" value="F:lytic endotransglycosylase activity"/>
    <property type="evidence" value="ECO:0007669"/>
    <property type="project" value="TreeGrafter"/>
</dbReference>
<name>A0A380KFA6_9STRE</name>
<dbReference type="Pfam" id="PF01476">
    <property type="entry name" value="LysM"/>
    <property type="match status" value="1"/>
</dbReference>
<dbReference type="PANTHER" id="PTHR33734:SF22">
    <property type="entry name" value="MEMBRANE-BOUND LYTIC MUREIN TRANSGLYCOSYLASE D"/>
    <property type="match status" value="1"/>
</dbReference>
<protein>
    <submittedName>
        <fullName evidence="3">LysM domain-containing protein</fullName>
        <ecNumber evidence="3">3.2.-.-</ecNumber>
    </submittedName>
</protein>
<dbReference type="InterPro" id="IPR036779">
    <property type="entry name" value="LysM_dom_sf"/>
</dbReference>
<proteinExistence type="predicted"/>
<keyword evidence="3" id="KW-0378">Hydrolase</keyword>
<dbReference type="SMART" id="SM00257">
    <property type="entry name" value="LysM"/>
    <property type="match status" value="1"/>
</dbReference>
<evidence type="ECO:0000313" key="3">
    <source>
        <dbReference type="EMBL" id="SUN62940.1"/>
    </source>
</evidence>
<dbReference type="EMBL" id="UHFN01000007">
    <property type="protein sequence ID" value="SUN62940.1"/>
    <property type="molecule type" value="Genomic_DNA"/>
</dbReference>
<keyword evidence="1" id="KW-0732">Signal</keyword>
<dbReference type="Gene3D" id="1.10.530.10">
    <property type="match status" value="1"/>
</dbReference>
<dbReference type="PANTHER" id="PTHR33734">
    <property type="entry name" value="LYSM DOMAIN-CONTAINING GPI-ANCHORED PROTEIN 2"/>
    <property type="match status" value="1"/>
</dbReference>
<dbReference type="Gene3D" id="3.10.350.10">
    <property type="entry name" value="LysM domain"/>
    <property type="match status" value="1"/>
</dbReference>
<dbReference type="InterPro" id="IPR018392">
    <property type="entry name" value="LysM"/>
</dbReference>
<keyword evidence="4" id="KW-1185">Reference proteome</keyword>
<dbReference type="SUPFAM" id="SSF53955">
    <property type="entry name" value="Lysozyme-like"/>
    <property type="match status" value="1"/>
</dbReference>
<feature type="chain" id="PRO_5039189765" evidence="1">
    <location>
        <begin position="25"/>
        <end position="189"/>
    </location>
</feature>
<organism evidence="3 4">
    <name type="scientific">Streptococcus hyointestinalis</name>
    <dbReference type="NCBI Taxonomy" id="1337"/>
    <lineage>
        <taxon>Bacteria</taxon>
        <taxon>Bacillati</taxon>
        <taxon>Bacillota</taxon>
        <taxon>Bacilli</taxon>
        <taxon>Lactobacillales</taxon>
        <taxon>Streptococcaceae</taxon>
        <taxon>Streptococcus</taxon>
    </lineage>
</organism>
<reference evidence="3 4" key="1">
    <citation type="submission" date="2018-06" db="EMBL/GenBank/DDBJ databases">
        <authorList>
            <consortium name="Pathogen Informatics"/>
            <person name="Doyle S."/>
        </authorList>
    </citation>
    <scope>NUCLEOTIDE SEQUENCE [LARGE SCALE GENOMIC DNA]</scope>
    <source>
        <strain evidence="3 4">NCTC12224</strain>
    </source>
</reference>